<dbReference type="AlphaFoldDB" id="A0A937FDG1"/>
<organism evidence="1 2">
    <name type="scientific">Clostridium paridis</name>
    <dbReference type="NCBI Taxonomy" id="2803863"/>
    <lineage>
        <taxon>Bacteria</taxon>
        <taxon>Bacillati</taxon>
        <taxon>Bacillota</taxon>
        <taxon>Clostridia</taxon>
        <taxon>Eubacteriales</taxon>
        <taxon>Clostridiaceae</taxon>
        <taxon>Clostridium</taxon>
    </lineage>
</organism>
<evidence type="ECO:0000313" key="2">
    <source>
        <dbReference type="Proteomes" id="UP000623681"/>
    </source>
</evidence>
<protein>
    <submittedName>
        <fullName evidence="1">Uncharacterized protein</fullName>
    </submittedName>
</protein>
<evidence type="ECO:0000313" key="1">
    <source>
        <dbReference type="EMBL" id="MBL4931824.1"/>
    </source>
</evidence>
<sequence>MSYNINFDTPKSGTSRVVQVEGAIPPGNRGYFSIDFNVTNSASPSRNRSFYRTLSYDNSTGNTTQVINTSCTVLIVPKLLGSDTVNVNRAFSLQCTKTSVTIQYSSGTPVTLTSIAGGLVGLPGLIGFGSSVQGQTNLGSTIDLNSYPPSVLSYVFTVLCSGTINTIDSHFSTSLALSLLLTEVQVSSVLYASTSSSNIFSFVPGSQVDLIPKLTGVLDIGTNISKTNSVSIPVTPGTRLLMVYFITVTGVALINSISGYANANVSIQSV</sequence>
<comment type="caution">
    <text evidence="1">The sequence shown here is derived from an EMBL/GenBank/DDBJ whole genome shotgun (WGS) entry which is preliminary data.</text>
</comment>
<reference evidence="1" key="1">
    <citation type="submission" date="2021-01" db="EMBL/GenBank/DDBJ databases">
        <title>Genome public.</title>
        <authorList>
            <person name="Liu C."/>
            <person name="Sun Q."/>
        </authorList>
    </citation>
    <scope>NUCLEOTIDE SEQUENCE</scope>
    <source>
        <strain evidence="1">YIM B02565</strain>
    </source>
</reference>
<dbReference type="EMBL" id="JAESWA010000022">
    <property type="protein sequence ID" value="MBL4931824.1"/>
    <property type="molecule type" value="Genomic_DNA"/>
</dbReference>
<dbReference type="Proteomes" id="UP000623681">
    <property type="component" value="Unassembled WGS sequence"/>
</dbReference>
<dbReference type="RefSeq" id="WP_202767209.1">
    <property type="nucleotide sequence ID" value="NZ_JAESWA010000022.1"/>
</dbReference>
<gene>
    <name evidence="1" type="ORF">JK634_08410</name>
</gene>
<name>A0A937FDG1_9CLOT</name>
<keyword evidence="2" id="KW-1185">Reference proteome</keyword>
<dbReference type="InterPro" id="IPR021210">
    <property type="entry name" value="Exosporium_BclB"/>
</dbReference>
<accession>A0A937FDG1</accession>
<proteinExistence type="predicted"/>
<dbReference type="NCBIfam" id="TIGR03721">
    <property type="entry name" value="exospore_TM"/>
    <property type="match status" value="1"/>
</dbReference>